<keyword evidence="5" id="KW-1185">Reference proteome</keyword>
<evidence type="ECO:0000256" key="1">
    <source>
        <dbReference type="ARBA" id="ARBA00009981"/>
    </source>
</evidence>
<dbReference type="Pfam" id="PF02604">
    <property type="entry name" value="PhdYeFM_antitox"/>
    <property type="match status" value="1"/>
</dbReference>
<feature type="region of interest" description="Disordered" evidence="3">
    <location>
        <begin position="1"/>
        <end position="21"/>
    </location>
</feature>
<evidence type="ECO:0000313" key="5">
    <source>
        <dbReference type="Proteomes" id="UP001500279"/>
    </source>
</evidence>
<name>A0ABN1JQJ4_9BURK</name>
<proteinExistence type="inferred from homology"/>
<dbReference type="RefSeq" id="WP_375140555.1">
    <property type="nucleotide sequence ID" value="NZ_BAAAEW010000004.1"/>
</dbReference>
<dbReference type="NCBIfam" id="TIGR01552">
    <property type="entry name" value="phd_fam"/>
    <property type="match status" value="1"/>
</dbReference>
<dbReference type="Proteomes" id="UP001500279">
    <property type="component" value="Unassembled WGS sequence"/>
</dbReference>
<dbReference type="EMBL" id="BAAAEW010000004">
    <property type="protein sequence ID" value="GAA0744657.1"/>
    <property type="molecule type" value="Genomic_DNA"/>
</dbReference>
<evidence type="ECO:0000256" key="2">
    <source>
        <dbReference type="RuleBase" id="RU362080"/>
    </source>
</evidence>
<comment type="similarity">
    <text evidence="1 2">Belongs to the phD/YefM antitoxin family.</text>
</comment>
<dbReference type="InterPro" id="IPR006442">
    <property type="entry name" value="Antitoxin_Phd/YefM"/>
</dbReference>
<dbReference type="InterPro" id="IPR036165">
    <property type="entry name" value="YefM-like_sf"/>
</dbReference>
<organism evidence="4 5">
    <name type="scientific">Ideonella azotifigens</name>
    <dbReference type="NCBI Taxonomy" id="513160"/>
    <lineage>
        <taxon>Bacteria</taxon>
        <taxon>Pseudomonadati</taxon>
        <taxon>Pseudomonadota</taxon>
        <taxon>Betaproteobacteria</taxon>
        <taxon>Burkholderiales</taxon>
        <taxon>Sphaerotilaceae</taxon>
        <taxon>Ideonella</taxon>
    </lineage>
</organism>
<accession>A0ABN1JQJ4</accession>
<reference evidence="4 5" key="1">
    <citation type="journal article" date="2019" name="Int. J. Syst. Evol. Microbiol.">
        <title>The Global Catalogue of Microorganisms (GCM) 10K type strain sequencing project: providing services to taxonomists for standard genome sequencing and annotation.</title>
        <authorList>
            <consortium name="The Broad Institute Genomics Platform"/>
            <consortium name="The Broad Institute Genome Sequencing Center for Infectious Disease"/>
            <person name="Wu L."/>
            <person name="Ma J."/>
        </authorList>
    </citation>
    <scope>NUCLEOTIDE SEQUENCE [LARGE SCALE GENOMIC DNA]</scope>
    <source>
        <strain evidence="4 5">JCM 15503</strain>
    </source>
</reference>
<evidence type="ECO:0000313" key="4">
    <source>
        <dbReference type="EMBL" id="GAA0744657.1"/>
    </source>
</evidence>
<dbReference type="SUPFAM" id="SSF143120">
    <property type="entry name" value="YefM-like"/>
    <property type="match status" value="1"/>
</dbReference>
<comment type="function">
    <text evidence="2">Antitoxin component of a type II toxin-antitoxin (TA) system.</text>
</comment>
<protein>
    <recommendedName>
        <fullName evidence="2">Antitoxin</fullName>
    </recommendedName>
</protein>
<comment type="caution">
    <text evidence="4">The sequence shown here is derived from an EMBL/GenBank/DDBJ whole genome shotgun (WGS) entry which is preliminary data.</text>
</comment>
<gene>
    <name evidence="4" type="ORF">GCM10009107_10420</name>
</gene>
<evidence type="ECO:0000256" key="3">
    <source>
        <dbReference type="SAM" id="MobiDB-lite"/>
    </source>
</evidence>
<sequence length="116" mass="12101">MVLPEFQGAPPCAAHLKPSPSAKPIGDLKANAAEVLARPAEQREPLLITQNSEAKDVLQDVASFEETQETLARLDILALGNQDVATGKVAPAARASSRVPRAGCEAACLGVLMMNA</sequence>